<evidence type="ECO:0000256" key="9">
    <source>
        <dbReference type="ARBA" id="ARBA00048528"/>
    </source>
</evidence>
<dbReference type="GO" id="GO:0030170">
    <property type="term" value="F:pyridoxal phosphate binding"/>
    <property type="evidence" value="ECO:0007669"/>
    <property type="project" value="InterPro"/>
</dbReference>
<gene>
    <name evidence="13" type="ORF">WJX81_004747</name>
</gene>
<comment type="pathway">
    <text evidence="3">Sphingolipid metabolism.</text>
</comment>
<reference evidence="13 14" key="1">
    <citation type="journal article" date="2024" name="Nat. Commun.">
        <title>Phylogenomics reveals the evolutionary origins of lichenization in chlorophyte algae.</title>
        <authorList>
            <person name="Puginier C."/>
            <person name="Libourel C."/>
            <person name="Otte J."/>
            <person name="Skaloud P."/>
            <person name="Haon M."/>
            <person name="Grisel S."/>
            <person name="Petersen M."/>
            <person name="Berrin J.G."/>
            <person name="Delaux P.M."/>
            <person name="Dal Grande F."/>
            <person name="Keller J."/>
        </authorList>
    </citation>
    <scope>NUCLEOTIDE SEQUENCE [LARGE SCALE GENOMIC DNA]</scope>
    <source>
        <strain evidence="13 14">SAG 245.80</strain>
    </source>
</reference>
<dbReference type="InterPro" id="IPR004839">
    <property type="entry name" value="Aminotransferase_I/II_large"/>
</dbReference>
<evidence type="ECO:0000256" key="10">
    <source>
        <dbReference type="RuleBase" id="RU003693"/>
    </source>
</evidence>
<dbReference type="PANTHER" id="PTHR13693">
    <property type="entry name" value="CLASS II AMINOTRANSFERASE/8-AMINO-7-OXONONANOATE SYNTHASE"/>
    <property type="match status" value="1"/>
</dbReference>
<comment type="catalytic activity">
    <reaction evidence="9">
        <text>L-serine + hexadecanoyl-CoA + H(+) = 3-oxosphinganine + CO2 + CoA</text>
        <dbReference type="Rhea" id="RHEA:14761"/>
        <dbReference type="ChEBI" id="CHEBI:15378"/>
        <dbReference type="ChEBI" id="CHEBI:16526"/>
        <dbReference type="ChEBI" id="CHEBI:33384"/>
        <dbReference type="ChEBI" id="CHEBI:57287"/>
        <dbReference type="ChEBI" id="CHEBI:57379"/>
        <dbReference type="ChEBI" id="CHEBI:58299"/>
        <dbReference type="EC" id="2.3.1.50"/>
    </reaction>
</comment>
<evidence type="ECO:0000256" key="6">
    <source>
        <dbReference type="ARBA" id="ARBA00022679"/>
    </source>
</evidence>
<keyword evidence="11" id="KW-0812">Transmembrane</keyword>
<dbReference type="EC" id="2.3.1.50" evidence="5"/>
<dbReference type="GO" id="GO:0016020">
    <property type="term" value="C:membrane"/>
    <property type="evidence" value="ECO:0007669"/>
    <property type="project" value="GOC"/>
</dbReference>
<dbReference type="InterPro" id="IPR015424">
    <property type="entry name" value="PyrdxlP-dep_Trfase"/>
</dbReference>
<dbReference type="PANTHER" id="PTHR13693:SF3">
    <property type="entry name" value="LD36009P"/>
    <property type="match status" value="1"/>
</dbReference>
<evidence type="ECO:0000256" key="11">
    <source>
        <dbReference type="SAM" id="Phobius"/>
    </source>
</evidence>
<accession>A0AAW1QTM0</accession>
<evidence type="ECO:0000256" key="3">
    <source>
        <dbReference type="ARBA" id="ARBA00004991"/>
    </source>
</evidence>
<comment type="similarity">
    <text evidence="4 10">Belongs to the class-II pyridoxal-phosphate-dependent aminotransferase family.</text>
</comment>
<keyword evidence="8" id="KW-0443">Lipid metabolism</keyword>
<keyword evidence="11" id="KW-1133">Transmembrane helix</keyword>
<dbReference type="AlphaFoldDB" id="A0AAW1QTM0"/>
<feature type="domain" description="Aminotransferase class I/classII large" evidence="12">
    <location>
        <begin position="103"/>
        <end position="461"/>
    </location>
</feature>
<evidence type="ECO:0000313" key="13">
    <source>
        <dbReference type="EMBL" id="KAK9824835.1"/>
    </source>
</evidence>
<evidence type="ECO:0000256" key="2">
    <source>
        <dbReference type="ARBA" id="ARBA00004760"/>
    </source>
</evidence>
<evidence type="ECO:0000256" key="7">
    <source>
        <dbReference type="ARBA" id="ARBA00022898"/>
    </source>
</evidence>
<sequence length="489" mass="53496">MTHGTLQPPFFIALATMASWAFFFLFGHMRDLVRKRLPKAARKGYAPIRQDYEDFYTRRMFYRIHDCWNRPICSAPDAWVDVMERTPVDGQKPLKLTGATRRCLNLGSYNYLGFAAADEYCTPRVLATMRELGWSMCSSRIDAGTTPVHLELESLVAEFVGKQAALTFGMGFATNSIVIPAIVGRGCLILSDALNHASIVAGARGSGAKVKVFAHNDADHLEAVLRASIAEGQLRTRRPWRKVLVVVEGIYSMEGEIVDLAAIVAVAKKYKAYLYLDEAHSIGALGTGGRGVCEACGVDPADIDVMMGTFTKSFGSCGGYIAADRGVIDYLRRVAPGHHYATSMAPPAAQQIVSALRLIRGEDGSDRGARKIAALHANSNWFRRRLVEIGCNVLGDWNSPVMPVMLFQPGKIAAASRLCWERGVALVVVGFPATPLMTARARVCISAAHTREDLEHALQVLDEVSELALLKYHPRKALHLNGAEHLVKG</sequence>
<dbReference type="CDD" id="cd06454">
    <property type="entry name" value="KBL_like"/>
    <property type="match status" value="1"/>
</dbReference>
<dbReference type="GO" id="GO:0046513">
    <property type="term" value="P:ceramide biosynthetic process"/>
    <property type="evidence" value="ECO:0007669"/>
    <property type="project" value="TreeGrafter"/>
</dbReference>
<dbReference type="PROSITE" id="PS00599">
    <property type="entry name" value="AA_TRANSFER_CLASS_2"/>
    <property type="match status" value="1"/>
</dbReference>
<dbReference type="GO" id="GO:0017059">
    <property type="term" value="C:serine palmitoyltransferase complex"/>
    <property type="evidence" value="ECO:0007669"/>
    <property type="project" value="TreeGrafter"/>
</dbReference>
<dbReference type="Gene3D" id="3.40.640.10">
    <property type="entry name" value="Type I PLP-dependent aspartate aminotransferase-like (Major domain)"/>
    <property type="match status" value="1"/>
</dbReference>
<evidence type="ECO:0000256" key="4">
    <source>
        <dbReference type="ARBA" id="ARBA00008392"/>
    </source>
</evidence>
<dbReference type="InterPro" id="IPR015421">
    <property type="entry name" value="PyrdxlP-dep_Trfase_major"/>
</dbReference>
<evidence type="ECO:0000259" key="12">
    <source>
        <dbReference type="Pfam" id="PF00155"/>
    </source>
</evidence>
<keyword evidence="8" id="KW-0746">Sphingolipid metabolism</keyword>
<comment type="cofactor">
    <cofactor evidence="1 10">
        <name>pyridoxal 5'-phosphate</name>
        <dbReference type="ChEBI" id="CHEBI:597326"/>
    </cofactor>
</comment>
<name>A0AAW1QTM0_9CHLO</name>
<dbReference type="Proteomes" id="UP001445335">
    <property type="component" value="Unassembled WGS sequence"/>
</dbReference>
<keyword evidence="6" id="KW-0808">Transferase</keyword>
<protein>
    <recommendedName>
        <fullName evidence="5">serine C-palmitoyltransferase</fullName>
        <ecNumber evidence="5">2.3.1.50</ecNumber>
    </recommendedName>
</protein>
<evidence type="ECO:0000313" key="14">
    <source>
        <dbReference type="Proteomes" id="UP001445335"/>
    </source>
</evidence>
<evidence type="ECO:0000256" key="5">
    <source>
        <dbReference type="ARBA" id="ARBA00013220"/>
    </source>
</evidence>
<dbReference type="Pfam" id="PF00155">
    <property type="entry name" value="Aminotran_1_2"/>
    <property type="match status" value="1"/>
</dbReference>
<keyword evidence="7 10" id="KW-0663">Pyridoxal phosphate</keyword>
<dbReference type="InterPro" id="IPR015422">
    <property type="entry name" value="PyrdxlP-dep_Trfase_small"/>
</dbReference>
<dbReference type="InterPro" id="IPR050087">
    <property type="entry name" value="AON_synthase_class-II"/>
</dbReference>
<dbReference type="Gene3D" id="3.90.1150.10">
    <property type="entry name" value="Aspartate Aminotransferase, domain 1"/>
    <property type="match status" value="1"/>
</dbReference>
<dbReference type="GO" id="GO:0004758">
    <property type="term" value="F:serine C-palmitoyltransferase activity"/>
    <property type="evidence" value="ECO:0007669"/>
    <property type="project" value="UniProtKB-EC"/>
</dbReference>
<keyword evidence="11" id="KW-0472">Membrane</keyword>
<proteinExistence type="inferred from homology"/>
<dbReference type="InterPro" id="IPR001917">
    <property type="entry name" value="Aminotrans_II_pyridoxalP_BS"/>
</dbReference>
<comment type="caution">
    <text evidence="13">The sequence shown here is derived from an EMBL/GenBank/DDBJ whole genome shotgun (WGS) entry which is preliminary data.</text>
</comment>
<feature type="transmembrane region" description="Helical" evidence="11">
    <location>
        <begin position="6"/>
        <end position="26"/>
    </location>
</feature>
<evidence type="ECO:0000256" key="1">
    <source>
        <dbReference type="ARBA" id="ARBA00001933"/>
    </source>
</evidence>
<evidence type="ECO:0000256" key="8">
    <source>
        <dbReference type="ARBA" id="ARBA00022919"/>
    </source>
</evidence>
<dbReference type="EMBL" id="JALJOU010000079">
    <property type="protein sequence ID" value="KAK9824835.1"/>
    <property type="molecule type" value="Genomic_DNA"/>
</dbReference>
<organism evidence="13 14">
    <name type="scientific">Elliptochloris bilobata</name>
    <dbReference type="NCBI Taxonomy" id="381761"/>
    <lineage>
        <taxon>Eukaryota</taxon>
        <taxon>Viridiplantae</taxon>
        <taxon>Chlorophyta</taxon>
        <taxon>core chlorophytes</taxon>
        <taxon>Trebouxiophyceae</taxon>
        <taxon>Trebouxiophyceae incertae sedis</taxon>
        <taxon>Elliptochloris clade</taxon>
        <taxon>Elliptochloris</taxon>
    </lineage>
</organism>
<comment type="pathway">
    <text evidence="2">Lipid metabolism; sphingolipid metabolism.</text>
</comment>
<dbReference type="SUPFAM" id="SSF53383">
    <property type="entry name" value="PLP-dependent transferases"/>
    <property type="match status" value="1"/>
</dbReference>
<dbReference type="GO" id="GO:0046512">
    <property type="term" value="P:sphingosine biosynthetic process"/>
    <property type="evidence" value="ECO:0007669"/>
    <property type="project" value="TreeGrafter"/>
</dbReference>
<keyword evidence="14" id="KW-1185">Reference proteome</keyword>